<protein>
    <recommendedName>
        <fullName evidence="2">Hyaluronan/mRNA-binding protein domain-containing protein</fullName>
    </recommendedName>
</protein>
<evidence type="ECO:0000259" key="2">
    <source>
        <dbReference type="Pfam" id="PF04774"/>
    </source>
</evidence>
<dbReference type="AlphaFoldDB" id="A0A9P5UG13"/>
<dbReference type="OrthoDB" id="2562681at2759"/>
<feature type="region of interest" description="Disordered" evidence="1">
    <location>
        <begin position="1"/>
        <end position="81"/>
    </location>
</feature>
<evidence type="ECO:0000313" key="3">
    <source>
        <dbReference type="EMBL" id="KAF9076908.1"/>
    </source>
</evidence>
<feature type="compositionally biased region" description="Basic and acidic residues" evidence="1">
    <location>
        <begin position="13"/>
        <end position="33"/>
    </location>
</feature>
<evidence type="ECO:0000313" key="4">
    <source>
        <dbReference type="Proteomes" id="UP000772434"/>
    </source>
</evidence>
<feature type="domain" description="Hyaluronan/mRNA-binding protein" evidence="2">
    <location>
        <begin position="19"/>
        <end position="82"/>
    </location>
</feature>
<organism evidence="3 4">
    <name type="scientific">Rhodocollybia butyracea</name>
    <dbReference type="NCBI Taxonomy" id="206335"/>
    <lineage>
        <taxon>Eukaryota</taxon>
        <taxon>Fungi</taxon>
        <taxon>Dikarya</taxon>
        <taxon>Basidiomycota</taxon>
        <taxon>Agaricomycotina</taxon>
        <taxon>Agaricomycetes</taxon>
        <taxon>Agaricomycetidae</taxon>
        <taxon>Agaricales</taxon>
        <taxon>Marasmiineae</taxon>
        <taxon>Omphalotaceae</taxon>
        <taxon>Rhodocollybia</taxon>
    </lineage>
</organism>
<dbReference type="EMBL" id="JADNRY010000005">
    <property type="protein sequence ID" value="KAF9076908.1"/>
    <property type="molecule type" value="Genomic_DNA"/>
</dbReference>
<evidence type="ECO:0000256" key="1">
    <source>
        <dbReference type="SAM" id="MobiDB-lite"/>
    </source>
</evidence>
<reference evidence="3" key="1">
    <citation type="submission" date="2020-11" db="EMBL/GenBank/DDBJ databases">
        <authorList>
            <consortium name="DOE Joint Genome Institute"/>
            <person name="Ahrendt S."/>
            <person name="Riley R."/>
            <person name="Andreopoulos W."/>
            <person name="Labutti K."/>
            <person name="Pangilinan J."/>
            <person name="Ruiz-Duenas F.J."/>
            <person name="Barrasa J.M."/>
            <person name="Sanchez-Garcia M."/>
            <person name="Camarero S."/>
            <person name="Miyauchi S."/>
            <person name="Serrano A."/>
            <person name="Linde D."/>
            <person name="Babiker R."/>
            <person name="Drula E."/>
            <person name="Ayuso-Fernandez I."/>
            <person name="Pacheco R."/>
            <person name="Padilla G."/>
            <person name="Ferreira P."/>
            <person name="Barriuso J."/>
            <person name="Kellner H."/>
            <person name="Castanera R."/>
            <person name="Alfaro M."/>
            <person name="Ramirez L."/>
            <person name="Pisabarro A.G."/>
            <person name="Kuo A."/>
            <person name="Tritt A."/>
            <person name="Lipzen A."/>
            <person name="He G."/>
            <person name="Yan M."/>
            <person name="Ng V."/>
            <person name="Cullen D."/>
            <person name="Martin F."/>
            <person name="Rosso M.-N."/>
            <person name="Henrissat B."/>
            <person name="Hibbett D."/>
            <person name="Martinez A.T."/>
            <person name="Grigoriev I.V."/>
        </authorList>
    </citation>
    <scope>NUCLEOTIDE SEQUENCE</scope>
    <source>
        <strain evidence="3">AH 40177</strain>
    </source>
</reference>
<accession>A0A9P5UG13</accession>
<comment type="caution">
    <text evidence="3">The sequence shown here is derived from an EMBL/GenBank/DDBJ whole genome shotgun (WGS) entry which is preliminary data.</text>
</comment>
<dbReference type="InterPro" id="IPR006861">
    <property type="entry name" value="HABP4_PAIRBP1-bd"/>
</dbReference>
<feature type="compositionally biased region" description="Polar residues" evidence="1">
    <location>
        <begin position="107"/>
        <end position="116"/>
    </location>
</feature>
<keyword evidence="4" id="KW-1185">Reference proteome</keyword>
<dbReference type="Proteomes" id="UP000772434">
    <property type="component" value="Unassembled WGS sequence"/>
</dbReference>
<feature type="region of interest" description="Disordered" evidence="1">
    <location>
        <begin position="107"/>
        <end position="132"/>
    </location>
</feature>
<proteinExistence type="predicted"/>
<gene>
    <name evidence="3" type="ORF">BDP27DRAFT_1397957</name>
</gene>
<dbReference type="Pfam" id="PF04774">
    <property type="entry name" value="HABP4_PAI-RBP1"/>
    <property type="match status" value="1"/>
</dbReference>
<name>A0A9P5UG13_9AGAR</name>
<sequence>MTRTARNAFPRAINRDRSQSKSGMDKSLKKEGAGKGNWGKLGEIEQDEITEYDSEGDLNVREGSQAVPIQRKRSTSVPDEKEIEAARELRKHALNGEVDLATIARTSVAVSSSPPTHSIPVGSDASGSQSSN</sequence>
<feature type="compositionally biased region" description="Acidic residues" evidence="1">
    <location>
        <begin position="44"/>
        <end position="56"/>
    </location>
</feature>